<dbReference type="RefSeq" id="WP_216571647.1">
    <property type="nucleotide sequence ID" value="NZ_JAHLOQ010000043.1"/>
</dbReference>
<dbReference type="Pfam" id="PF02518">
    <property type="entry name" value="HATPase_c"/>
    <property type="match status" value="1"/>
</dbReference>
<dbReference type="EMBL" id="JAHLOQ010000043">
    <property type="protein sequence ID" value="MBU5337213.1"/>
    <property type="molecule type" value="Genomic_DNA"/>
</dbReference>
<dbReference type="InterPro" id="IPR003594">
    <property type="entry name" value="HATPase_dom"/>
</dbReference>
<reference evidence="3 4" key="1">
    <citation type="submission" date="2021-06" db="EMBL/GenBank/DDBJ databases">
        <authorList>
            <person name="Sun Q."/>
            <person name="Li D."/>
        </authorList>
    </citation>
    <scope>NUCLEOTIDE SEQUENCE [LARGE SCALE GENOMIC DNA]</scope>
    <source>
        <strain evidence="3 4">N19</strain>
    </source>
</reference>
<comment type="caution">
    <text evidence="3">The sequence shown here is derived from an EMBL/GenBank/DDBJ whole genome shotgun (WGS) entry which is preliminary data.</text>
</comment>
<feature type="transmembrane region" description="Helical" evidence="1">
    <location>
        <begin position="137"/>
        <end position="156"/>
    </location>
</feature>
<accession>A0ABS6DZD9</accession>
<evidence type="ECO:0000313" key="4">
    <source>
        <dbReference type="Proteomes" id="UP001196301"/>
    </source>
</evidence>
<dbReference type="Proteomes" id="UP001196301">
    <property type="component" value="Unassembled WGS sequence"/>
</dbReference>
<evidence type="ECO:0000313" key="3">
    <source>
        <dbReference type="EMBL" id="MBU5337213.1"/>
    </source>
</evidence>
<feature type="transmembrane region" description="Helical" evidence="1">
    <location>
        <begin position="102"/>
        <end position="125"/>
    </location>
</feature>
<sequence length="442" mass="51108">MEYIKLISQTLLDSSAMFLLCNYLSNKRIEKSNKNLSWIIFINLVYIFSRWSVLVTDNYIQPTVDFIGFDILPVNSLYGTFLLCIFLMIANSIYLNMENSQAFFATIASIIIWIFIRILAVVPFKLISVQNINIYEYGYRIVTLLLILIFVLKLPLYKFKEYLKNNSYITKLILLNSLIALLVLVWSFQFDVDILIKNLAIVVFVFFMLLVINIWSIVSQRNVINQQKRVEVMEQYIPVIDDLMSEVRARQHEFNNKLLAIYSILETAETLDDAKLKVGTYSKDVLMDDSIKELFICDNKVISGFIYSKIKLANLKNINIELNICASLKKIYTEEYEIVEILGILIDNAIEASKSGDTIFIKMNKIDDKLEVTVCNPHPQLSNTEFMELFEKGYSTKDNGSKHRGYGLYNVKLITEKCRGKIIFKNTSIDNVNYLNIGILIP</sequence>
<evidence type="ECO:0000256" key="1">
    <source>
        <dbReference type="SAM" id="Phobius"/>
    </source>
</evidence>
<feature type="transmembrane region" description="Helical" evidence="1">
    <location>
        <begin position="36"/>
        <end position="56"/>
    </location>
</feature>
<organism evidence="3 4">
    <name type="scientific">Intestinibacter bartlettii</name>
    <dbReference type="NCBI Taxonomy" id="261299"/>
    <lineage>
        <taxon>Bacteria</taxon>
        <taxon>Bacillati</taxon>
        <taxon>Bacillota</taxon>
        <taxon>Clostridia</taxon>
        <taxon>Peptostreptococcales</taxon>
        <taxon>Peptostreptococcaceae</taxon>
        <taxon>Intestinibacter</taxon>
    </lineage>
</organism>
<proteinExistence type="predicted"/>
<dbReference type="SMART" id="SM00387">
    <property type="entry name" value="HATPase_c"/>
    <property type="match status" value="1"/>
</dbReference>
<evidence type="ECO:0000259" key="2">
    <source>
        <dbReference type="SMART" id="SM00387"/>
    </source>
</evidence>
<feature type="transmembrane region" description="Helical" evidence="1">
    <location>
        <begin position="76"/>
        <end position="95"/>
    </location>
</feature>
<protein>
    <submittedName>
        <fullName evidence="3">GHKL domain-containing protein</fullName>
    </submittedName>
</protein>
<dbReference type="PANTHER" id="PTHR40448:SF1">
    <property type="entry name" value="TWO-COMPONENT SENSOR HISTIDINE KINASE"/>
    <property type="match status" value="1"/>
</dbReference>
<keyword evidence="1" id="KW-0812">Transmembrane</keyword>
<keyword evidence="4" id="KW-1185">Reference proteome</keyword>
<feature type="transmembrane region" description="Helical" evidence="1">
    <location>
        <begin position="194"/>
        <end position="218"/>
    </location>
</feature>
<keyword evidence="1" id="KW-0472">Membrane</keyword>
<keyword evidence="1" id="KW-1133">Transmembrane helix</keyword>
<name>A0ABS6DZD9_9FIRM</name>
<feature type="transmembrane region" description="Helical" evidence="1">
    <location>
        <begin position="168"/>
        <end position="188"/>
    </location>
</feature>
<dbReference type="PANTHER" id="PTHR40448">
    <property type="entry name" value="TWO-COMPONENT SENSOR HISTIDINE KINASE"/>
    <property type="match status" value="1"/>
</dbReference>
<feature type="domain" description="Histidine kinase/HSP90-like ATPase" evidence="2">
    <location>
        <begin position="333"/>
        <end position="437"/>
    </location>
</feature>
<gene>
    <name evidence="3" type="ORF">KQI20_12240</name>
</gene>